<evidence type="ECO:0000256" key="1">
    <source>
        <dbReference type="SAM" id="MobiDB-lite"/>
    </source>
</evidence>
<organism evidence="2 3">
    <name type="scientific">Mytilus coruscus</name>
    <name type="common">Sea mussel</name>
    <dbReference type="NCBI Taxonomy" id="42192"/>
    <lineage>
        <taxon>Eukaryota</taxon>
        <taxon>Metazoa</taxon>
        <taxon>Spiralia</taxon>
        <taxon>Lophotrochozoa</taxon>
        <taxon>Mollusca</taxon>
        <taxon>Bivalvia</taxon>
        <taxon>Autobranchia</taxon>
        <taxon>Pteriomorphia</taxon>
        <taxon>Mytilida</taxon>
        <taxon>Mytiloidea</taxon>
        <taxon>Mytilidae</taxon>
        <taxon>Mytilinae</taxon>
        <taxon>Mytilus</taxon>
    </lineage>
</organism>
<gene>
    <name evidence="2" type="ORF">MCOR_12147</name>
</gene>
<keyword evidence="3" id="KW-1185">Reference proteome</keyword>
<dbReference type="EMBL" id="CACVKT020002094">
    <property type="protein sequence ID" value="CAC5374936.1"/>
    <property type="molecule type" value="Genomic_DNA"/>
</dbReference>
<proteinExistence type="predicted"/>
<feature type="compositionally biased region" description="Polar residues" evidence="1">
    <location>
        <begin position="266"/>
        <end position="279"/>
    </location>
</feature>
<evidence type="ECO:0000313" key="2">
    <source>
        <dbReference type="EMBL" id="CAC5374936.1"/>
    </source>
</evidence>
<feature type="region of interest" description="Disordered" evidence="1">
    <location>
        <begin position="266"/>
        <end position="286"/>
    </location>
</feature>
<accession>A0A6J8AXB7</accession>
<reference evidence="2 3" key="1">
    <citation type="submission" date="2020-06" db="EMBL/GenBank/DDBJ databases">
        <authorList>
            <person name="Li R."/>
            <person name="Bekaert M."/>
        </authorList>
    </citation>
    <scope>NUCLEOTIDE SEQUENCE [LARGE SCALE GENOMIC DNA]</scope>
    <source>
        <strain evidence="3">wild</strain>
    </source>
</reference>
<evidence type="ECO:0008006" key="4">
    <source>
        <dbReference type="Google" id="ProtNLM"/>
    </source>
</evidence>
<dbReference type="AlphaFoldDB" id="A0A6J8AXB7"/>
<dbReference type="Proteomes" id="UP000507470">
    <property type="component" value="Unassembled WGS sequence"/>
</dbReference>
<protein>
    <recommendedName>
        <fullName evidence="4">Cadherin domain-containing protein</fullName>
    </recommendedName>
</protein>
<dbReference type="OrthoDB" id="6156714at2759"/>
<evidence type="ECO:0000313" key="3">
    <source>
        <dbReference type="Proteomes" id="UP000507470"/>
    </source>
</evidence>
<name>A0A6J8AXB7_MYTCO</name>
<sequence>MFLRCVIFYEALSVNFNGGKTTTTISEDTTEETQLTLITLTGGAVAQTAPCDLNHSQTEFWVKLDPANGPMPNLDFDTTSMYSLVVECIDGVSTTQETFTVNIDRNNSPTISNLYTGKILSTSDFLKYEIGTYDLRITVTDSHNNQIGPYSLTVAVTDFCSEGDQGYNCFTLGYIHSLNLCEISANEVDIKAKCYRSMRTNEALHKVNITVLTDAKIISDSNCTCVAGTYNFSLPEFKLKRDTIRAICNKFAAAIAQTKGGENKSTTCSFNDSGKSTPSSRRKRKPVFTKIPQVDLPGSSTSAILKLKEDDDIPLSYLLQENATTIDTRLGKVQTGSLLYFRVSKI</sequence>